<dbReference type="AlphaFoldDB" id="A0A7X2IX70"/>
<feature type="transmembrane region" description="Helical" evidence="7">
    <location>
        <begin position="180"/>
        <end position="199"/>
    </location>
</feature>
<feature type="transmembrane region" description="Helical" evidence="7">
    <location>
        <begin position="92"/>
        <end position="112"/>
    </location>
</feature>
<feature type="transmembrane region" description="Helical" evidence="7">
    <location>
        <begin position="66"/>
        <end position="86"/>
    </location>
</feature>
<dbReference type="Pfam" id="PF00892">
    <property type="entry name" value="EamA"/>
    <property type="match status" value="2"/>
</dbReference>
<evidence type="ECO:0000256" key="5">
    <source>
        <dbReference type="ARBA" id="ARBA00022989"/>
    </source>
</evidence>
<feature type="domain" description="EamA" evidence="8">
    <location>
        <begin position="5"/>
        <end position="137"/>
    </location>
</feature>
<evidence type="ECO:0000313" key="10">
    <source>
        <dbReference type="Proteomes" id="UP000448867"/>
    </source>
</evidence>
<evidence type="ECO:0000256" key="1">
    <source>
        <dbReference type="ARBA" id="ARBA00004651"/>
    </source>
</evidence>
<dbReference type="PANTHER" id="PTHR32322:SF18">
    <property type="entry name" value="S-ADENOSYLMETHIONINE_S-ADENOSYLHOMOCYSTEINE TRANSPORTER"/>
    <property type="match status" value="1"/>
</dbReference>
<comment type="subcellular location">
    <subcellularLocation>
        <location evidence="1">Cell membrane</location>
        <topology evidence="1">Multi-pass membrane protein</topology>
    </subcellularLocation>
</comment>
<keyword evidence="3" id="KW-1003">Cell membrane</keyword>
<dbReference type="InterPro" id="IPR050638">
    <property type="entry name" value="AA-Vitamin_Transporters"/>
</dbReference>
<evidence type="ECO:0000256" key="6">
    <source>
        <dbReference type="ARBA" id="ARBA00023136"/>
    </source>
</evidence>
<evidence type="ECO:0000259" key="8">
    <source>
        <dbReference type="Pfam" id="PF00892"/>
    </source>
</evidence>
<evidence type="ECO:0000256" key="4">
    <source>
        <dbReference type="ARBA" id="ARBA00022692"/>
    </source>
</evidence>
<keyword evidence="5 7" id="KW-1133">Transmembrane helix</keyword>
<dbReference type="SUPFAM" id="SSF103481">
    <property type="entry name" value="Multidrug resistance efflux transporter EmrE"/>
    <property type="match status" value="2"/>
</dbReference>
<keyword evidence="4 7" id="KW-0812">Transmembrane</keyword>
<feature type="transmembrane region" description="Helical" evidence="7">
    <location>
        <begin position="246"/>
        <end position="265"/>
    </location>
</feature>
<dbReference type="Proteomes" id="UP000448867">
    <property type="component" value="Unassembled WGS sequence"/>
</dbReference>
<dbReference type="PANTHER" id="PTHR32322">
    <property type="entry name" value="INNER MEMBRANE TRANSPORTER"/>
    <property type="match status" value="1"/>
</dbReference>
<protein>
    <submittedName>
        <fullName evidence="9">EamA family transporter</fullName>
    </submittedName>
</protein>
<keyword evidence="10" id="KW-1185">Reference proteome</keyword>
<feature type="transmembrane region" description="Helical" evidence="7">
    <location>
        <begin position="149"/>
        <end position="168"/>
    </location>
</feature>
<feature type="transmembrane region" description="Helical" evidence="7">
    <location>
        <begin position="34"/>
        <end position="54"/>
    </location>
</feature>
<dbReference type="EMBL" id="WKKI01000003">
    <property type="protein sequence ID" value="MRX71112.1"/>
    <property type="molecule type" value="Genomic_DNA"/>
</dbReference>
<sequence>MNKLYGALCLSAAASIWGGMYVVSKVVLEQVTPWVLLEMRFLLGFLVLFALAALRRETAVEKSDHTYFAMIAIVGYTGSIGMQFIGTHLSNASMGSLITSASPAFISLFAVWVLREKLTGTKGFALLLATIGVFIVIGLPGDAGGSESAFTGNVVLLGAAVTWALYTVLSRVQTKKYSSLTVTMWVSLYGVIFTLPLAAGEAVLTPASIDWSASLILGILYLGVVSTAGAFYLWNKGFEYMDAATGSLFFFLQPIVGTLLGFALLNEPLNLNFLAGGALIAAGIYLANLQPRKLQAGSDKAAG</sequence>
<name>A0A7X2IX70_9BACI</name>
<dbReference type="OrthoDB" id="34284at2"/>
<organism evidence="9 10">
    <name type="scientific">Metabacillus lacus</name>
    <dbReference type="NCBI Taxonomy" id="1983721"/>
    <lineage>
        <taxon>Bacteria</taxon>
        <taxon>Bacillati</taxon>
        <taxon>Bacillota</taxon>
        <taxon>Bacilli</taxon>
        <taxon>Bacillales</taxon>
        <taxon>Bacillaceae</taxon>
        <taxon>Metabacillus</taxon>
    </lineage>
</organism>
<keyword evidence="6 7" id="KW-0472">Membrane</keyword>
<feature type="transmembrane region" description="Helical" evidence="7">
    <location>
        <begin position="271"/>
        <end position="289"/>
    </location>
</feature>
<dbReference type="InterPro" id="IPR000620">
    <property type="entry name" value="EamA_dom"/>
</dbReference>
<feature type="transmembrane region" description="Helical" evidence="7">
    <location>
        <begin position="124"/>
        <end position="143"/>
    </location>
</feature>
<feature type="domain" description="EamA" evidence="8">
    <location>
        <begin position="152"/>
        <end position="288"/>
    </location>
</feature>
<evidence type="ECO:0000313" key="9">
    <source>
        <dbReference type="EMBL" id="MRX71112.1"/>
    </source>
</evidence>
<evidence type="ECO:0000256" key="3">
    <source>
        <dbReference type="ARBA" id="ARBA00022475"/>
    </source>
</evidence>
<evidence type="ECO:0000256" key="7">
    <source>
        <dbReference type="SAM" id="Phobius"/>
    </source>
</evidence>
<evidence type="ECO:0000256" key="2">
    <source>
        <dbReference type="ARBA" id="ARBA00007362"/>
    </source>
</evidence>
<feature type="transmembrane region" description="Helical" evidence="7">
    <location>
        <begin position="211"/>
        <end position="234"/>
    </location>
</feature>
<proteinExistence type="inferred from homology"/>
<dbReference type="RefSeq" id="WP_154306247.1">
    <property type="nucleotide sequence ID" value="NZ_WKKI01000003.1"/>
</dbReference>
<gene>
    <name evidence="9" type="ORF">GJU40_02870</name>
</gene>
<reference evidence="9 10" key="1">
    <citation type="submission" date="2019-11" db="EMBL/GenBank/DDBJ databases">
        <title>Bacillus lacus genome.</title>
        <authorList>
            <person name="Allen C.J."/>
            <person name="Newman J.D."/>
        </authorList>
    </citation>
    <scope>NUCLEOTIDE SEQUENCE [LARGE SCALE GENOMIC DNA]</scope>
    <source>
        <strain evidence="9 10">KCTC 33946</strain>
    </source>
</reference>
<dbReference type="GO" id="GO:0005886">
    <property type="term" value="C:plasma membrane"/>
    <property type="evidence" value="ECO:0007669"/>
    <property type="project" value="UniProtKB-SubCell"/>
</dbReference>
<comment type="similarity">
    <text evidence="2">Belongs to the EamA transporter family.</text>
</comment>
<dbReference type="InterPro" id="IPR037185">
    <property type="entry name" value="EmrE-like"/>
</dbReference>
<comment type="caution">
    <text evidence="9">The sequence shown here is derived from an EMBL/GenBank/DDBJ whole genome shotgun (WGS) entry which is preliminary data.</text>
</comment>
<accession>A0A7X2IX70</accession>